<accession>I9NKZ4</accession>
<gene>
    <name evidence="7" type="ORF">JBW_03572</name>
</gene>
<dbReference type="EMBL" id="CP010978">
    <property type="protein sequence ID" value="AJQ28911.1"/>
    <property type="molecule type" value="Genomic_DNA"/>
</dbReference>
<dbReference type="InterPro" id="IPR004089">
    <property type="entry name" value="MCPsignal_dom"/>
</dbReference>
<evidence type="ECO:0000259" key="5">
    <source>
        <dbReference type="PROSITE" id="PS50111"/>
    </source>
</evidence>
<dbReference type="GO" id="GO:0007165">
    <property type="term" value="P:signal transduction"/>
    <property type="evidence" value="ECO:0007669"/>
    <property type="project" value="UniProtKB-KW"/>
</dbReference>
<comment type="similarity">
    <text evidence="2">Belongs to the methyl-accepting chemotaxis (MCP) protein family.</text>
</comment>
<feature type="transmembrane region" description="Helical" evidence="4">
    <location>
        <begin position="7"/>
        <end position="27"/>
    </location>
</feature>
<dbReference type="OrthoDB" id="107771at2"/>
<dbReference type="SUPFAM" id="SSF58104">
    <property type="entry name" value="Methyl-accepting chemotaxis protein (MCP) signaling domain"/>
    <property type="match status" value="1"/>
</dbReference>
<keyword evidence="4" id="KW-0472">Membrane</keyword>
<dbReference type="CDD" id="cd06225">
    <property type="entry name" value="HAMP"/>
    <property type="match status" value="1"/>
</dbReference>
<dbReference type="SMART" id="SM00304">
    <property type="entry name" value="HAMP"/>
    <property type="match status" value="1"/>
</dbReference>
<dbReference type="Gene3D" id="6.10.340.10">
    <property type="match status" value="1"/>
</dbReference>
<evidence type="ECO:0000256" key="2">
    <source>
        <dbReference type="ARBA" id="ARBA00029447"/>
    </source>
</evidence>
<dbReference type="Pfam" id="PF00015">
    <property type="entry name" value="MCPsignal"/>
    <property type="match status" value="1"/>
</dbReference>
<proteinExistence type="inferred from homology"/>
<dbReference type="PROSITE" id="PS50885">
    <property type="entry name" value="HAMP"/>
    <property type="match status" value="1"/>
</dbReference>
<evidence type="ECO:0000313" key="8">
    <source>
        <dbReference type="Proteomes" id="UP000005361"/>
    </source>
</evidence>
<reference evidence="7 8" key="1">
    <citation type="journal article" date="2015" name="Genome Announc.">
        <title>Complete Genome Sequence of Pelosinus fermentans JBW45, a Member of a Remarkably Competitive Group of Negativicutes in the Firmicutes Phylum.</title>
        <authorList>
            <person name="De Leon K.B."/>
            <person name="Utturkar S.M."/>
            <person name="Camilleri L.B."/>
            <person name="Elias D.A."/>
            <person name="Arkin A.P."/>
            <person name="Fields M.W."/>
            <person name="Brown S.D."/>
            <person name="Wall J.D."/>
        </authorList>
    </citation>
    <scope>NUCLEOTIDE SEQUENCE [LARGE SCALE GENOMIC DNA]</scope>
    <source>
        <strain evidence="7 8">JBW45</strain>
    </source>
</reference>
<feature type="domain" description="Methyl-accepting transducer" evidence="5">
    <location>
        <begin position="274"/>
        <end position="510"/>
    </location>
</feature>
<dbReference type="RefSeq" id="WP_007960715.1">
    <property type="nucleotide sequence ID" value="NZ_CP010978.1"/>
</dbReference>
<evidence type="ECO:0000256" key="3">
    <source>
        <dbReference type="PROSITE-ProRule" id="PRU00284"/>
    </source>
</evidence>
<evidence type="ECO:0000256" key="4">
    <source>
        <dbReference type="SAM" id="Phobius"/>
    </source>
</evidence>
<evidence type="ECO:0000256" key="1">
    <source>
        <dbReference type="ARBA" id="ARBA00023224"/>
    </source>
</evidence>
<sequence precursor="true">MTIRRKILSGFMVVIALVFIMSAFTYFQVGELNSASKEIMRDSLYQLELVEELAIDVSNEAVAMRRFNFTGDLADAATFDNYRKYGDDKINKLQDALSFQNSQAVLETLKKEKLAFDTIAAKSIEAKRANNIEQVGIYMQQAGKPSENSISATKELILLVKGYVREQEEHSTQKASEVQLLLVLVSLFVAAIAIGISIYISRGISMPAKLVAQAASEITLGNLAVDDIRIQSSDELGQLADSFNQMKSNLRLVIERVAHAADQVMTSSQQLTASASHSTQAAGQIAASISDMAQGAQMQLTTFTETTVAVQQMSVGIQQIANNATIVAGKSSQASETAIKGGESIEKAINQMAQIEKTVNTSAQVITKLGEQSKEIGQIVSTISGIAGQTNLLALNAAIEAARAGEQGRGFAVVAEEVRKLAEQSQEAAKKIAQLIGEIQGDTTEAVIAMTKGTNEVKIGAEVVDVAGNSFQEIAQLILEVSTQIKDISSSIQQIADGSQVIVLSVKEIDALSKKTSEETQTVSAATQEQSASMEEIASSSQILGEMAQNLQEVVNKFRF</sequence>
<dbReference type="PANTHER" id="PTHR32089">
    <property type="entry name" value="METHYL-ACCEPTING CHEMOTAXIS PROTEIN MCPB"/>
    <property type="match status" value="1"/>
</dbReference>
<organism evidence="7 8">
    <name type="scientific">Pelosinus fermentans JBW45</name>
    <dbReference type="NCBI Taxonomy" id="1192197"/>
    <lineage>
        <taxon>Bacteria</taxon>
        <taxon>Bacillati</taxon>
        <taxon>Bacillota</taxon>
        <taxon>Negativicutes</taxon>
        <taxon>Selenomonadales</taxon>
        <taxon>Sporomusaceae</taxon>
        <taxon>Pelosinus</taxon>
    </lineage>
</organism>
<keyword evidence="4" id="KW-0812">Transmembrane</keyword>
<dbReference type="Gene3D" id="1.10.287.950">
    <property type="entry name" value="Methyl-accepting chemotaxis protein"/>
    <property type="match status" value="1"/>
</dbReference>
<dbReference type="InterPro" id="IPR024478">
    <property type="entry name" value="HlyB_4HB_MCP"/>
</dbReference>
<dbReference type="GO" id="GO:0016020">
    <property type="term" value="C:membrane"/>
    <property type="evidence" value="ECO:0007669"/>
    <property type="project" value="InterPro"/>
</dbReference>
<name>I9NKZ4_9FIRM</name>
<dbReference type="KEGG" id="pft:JBW_03572"/>
<dbReference type="Proteomes" id="UP000005361">
    <property type="component" value="Chromosome"/>
</dbReference>
<dbReference type="Pfam" id="PF00672">
    <property type="entry name" value="HAMP"/>
    <property type="match status" value="1"/>
</dbReference>
<dbReference type="InterPro" id="IPR003660">
    <property type="entry name" value="HAMP_dom"/>
</dbReference>
<evidence type="ECO:0000259" key="6">
    <source>
        <dbReference type="PROSITE" id="PS50885"/>
    </source>
</evidence>
<evidence type="ECO:0000313" key="7">
    <source>
        <dbReference type="EMBL" id="AJQ28911.1"/>
    </source>
</evidence>
<dbReference type="HOGENOM" id="CLU_000445_107_27_9"/>
<dbReference type="PANTHER" id="PTHR32089:SF112">
    <property type="entry name" value="LYSOZYME-LIKE PROTEIN-RELATED"/>
    <property type="match status" value="1"/>
</dbReference>
<dbReference type="AlphaFoldDB" id="I9NKZ4"/>
<dbReference type="Pfam" id="PF12729">
    <property type="entry name" value="4HB_MCP_1"/>
    <property type="match status" value="1"/>
</dbReference>
<dbReference type="STRING" id="1192197.JBW_03572"/>
<reference evidence="8" key="2">
    <citation type="submission" date="2015-02" db="EMBL/GenBank/DDBJ databases">
        <title>Complete Genome Sequence of Pelosinus fermentans JBW45.</title>
        <authorList>
            <person name="De Leon K.B."/>
            <person name="Utturkar S.M."/>
            <person name="Camilleri L.B."/>
            <person name="Arkin A.P."/>
            <person name="Fields M.W."/>
            <person name="Brown S.D."/>
            <person name="Wall J.D."/>
        </authorList>
    </citation>
    <scope>NUCLEOTIDE SEQUENCE [LARGE SCALE GENOMIC DNA]</scope>
    <source>
        <strain evidence="8">JBW45</strain>
    </source>
</reference>
<dbReference type="SMART" id="SM00283">
    <property type="entry name" value="MA"/>
    <property type="match status" value="1"/>
</dbReference>
<feature type="transmembrane region" description="Helical" evidence="4">
    <location>
        <begin position="180"/>
        <end position="200"/>
    </location>
</feature>
<dbReference type="CDD" id="cd11386">
    <property type="entry name" value="MCP_signal"/>
    <property type="match status" value="1"/>
</dbReference>
<protein>
    <submittedName>
        <fullName evidence="7">Methyl-accepting chemotaxis sensory transducer</fullName>
    </submittedName>
</protein>
<feature type="domain" description="HAMP" evidence="6">
    <location>
        <begin position="202"/>
        <end position="255"/>
    </location>
</feature>
<keyword evidence="1 3" id="KW-0807">Transducer</keyword>
<dbReference type="PROSITE" id="PS50111">
    <property type="entry name" value="CHEMOTAXIS_TRANSDUC_2"/>
    <property type="match status" value="1"/>
</dbReference>
<keyword evidence="4" id="KW-1133">Transmembrane helix</keyword>